<organism evidence="1 2">
    <name type="scientific">Thermocoleostomius sinensis A174</name>
    <dbReference type="NCBI Taxonomy" id="2016057"/>
    <lineage>
        <taxon>Bacteria</taxon>
        <taxon>Bacillati</taxon>
        <taxon>Cyanobacteriota</taxon>
        <taxon>Cyanophyceae</taxon>
        <taxon>Oculatellales</taxon>
        <taxon>Oculatellaceae</taxon>
        <taxon>Thermocoleostomius</taxon>
    </lineage>
</organism>
<dbReference type="EMBL" id="CP113797">
    <property type="protein sequence ID" value="WAL61206.1"/>
    <property type="molecule type" value="Genomic_DNA"/>
</dbReference>
<dbReference type="RefSeq" id="WP_268611163.1">
    <property type="nucleotide sequence ID" value="NZ_CP113797.1"/>
</dbReference>
<gene>
    <name evidence="1" type="ORF">OXH18_04185</name>
</gene>
<name>A0A9E8ZE86_9CYAN</name>
<accession>A0A9E8ZE86</accession>
<keyword evidence="2" id="KW-1185">Reference proteome</keyword>
<dbReference type="KEGG" id="tsin:OXH18_04185"/>
<evidence type="ECO:0000313" key="2">
    <source>
        <dbReference type="Proteomes" id="UP001163152"/>
    </source>
</evidence>
<reference evidence="1" key="1">
    <citation type="submission" date="2022-12" db="EMBL/GenBank/DDBJ databases">
        <title>Polyphasic identification of a Novel Hot-Spring Cyanobacterium Ocullathermofonsia sinensis gen nov. sp. nov. and Genomic Insights on its Adaptations to the Thermal Habitat.</title>
        <authorList>
            <person name="Daroch M."/>
            <person name="Tang J."/>
            <person name="Jiang Y."/>
        </authorList>
    </citation>
    <scope>NUCLEOTIDE SEQUENCE</scope>
    <source>
        <strain evidence="1">PKUAC-SCTA174</strain>
    </source>
</reference>
<proteinExistence type="predicted"/>
<sequence>MGRYLTRRYVAVDWDEVVRLAGLDQTPIAEIRYTADAELIHRTEWWAWWSDELLTIAIGLPESLQPEGLSPDAVELITDVWESNSLAPQCEWTLLAQVQRIFNIELVVPSSQGSDRSQTWERLTVELGNGQQRILYRVWMRADEGYSCQIRTEPPE</sequence>
<dbReference type="Proteomes" id="UP001163152">
    <property type="component" value="Chromosome"/>
</dbReference>
<protein>
    <submittedName>
        <fullName evidence="1">Uncharacterized protein</fullName>
    </submittedName>
</protein>
<dbReference type="AlphaFoldDB" id="A0A9E8ZE86"/>
<evidence type="ECO:0000313" key="1">
    <source>
        <dbReference type="EMBL" id="WAL61206.1"/>
    </source>
</evidence>